<accession>A0A9D9DB84</accession>
<evidence type="ECO:0000256" key="4">
    <source>
        <dbReference type="ARBA" id="ARBA00038388"/>
    </source>
</evidence>
<dbReference type="InterPro" id="IPR015854">
    <property type="entry name" value="ABC_transpr_LolD-like"/>
</dbReference>
<dbReference type="GO" id="GO:0022857">
    <property type="term" value="F:transmembrane transporter activity"/>
    <property type="evidence" value="ECO:0007669"/>
    <property type="project" value="TreeGrafter"/>
</dbReference>
<dbReference type="InterPro" id="IPR027417">
    <property type="entry name" value="P-loop_NTPase"/>
</dbReference>
<evidence type="ECO:0000256" key="2">
    <source>
        <dbReference type="ARBA" id="ARBA00022741"/>
    </source>
</evidence>
<keyword evidence="2" id="KW-0547">Nucleotide-binding</keyword>
<dbReference type="InterPro" id="IPR017871">
    <property type="entry name" value="ABC_transporter-like_CS"/>
</dbReference>
<dbReference type="Proteomes" id="UP000823631">
    <property type="component" value="Unassembled WGS sequence"/>
</dbReference>
<sequence length="226" mass="24765">MSYILEAKNITRTFKEGRIETRVLRGVDLSLPEGQLTAVVGKSGSGKSTLLHILGTLDTPTSGELIFKGENIARLSERKKAALRGQHLGFVYQFHHLLMDFTALENTAMPLLIAGVSRAEAFERARDYLAKVGLADKADSRPGELSGGQRQRVAIARALCPQPDLILADEPTGNLDEENAAQVFALFEELVRTEQRSVVMVTHDLSLAGRCDHIYTLENGRGSFTC</sequence>
<reference evidence="6" key="2">
    <citation type="journal article" date="2021" name="PeerJ">
        <title>Extensive microbial diversity within the chicken gut microbiome revealed by metagenomics and culture.</title>
        <authorList>
            <person name="Gilroy R."/>
            <person name="Ravi A."/>
            <person name="Getino M."/>
            <person name="Pursley I."/>
            <person name="Horton D.L."/>
            <person name="Alikhan N.F."/>
            <person name="Baker D."/>
            <person name="Gharbi K."/>
            <person name="Hall N."/>
            <person name="Watson M."/>
            <person name="Adriaenssens E.M."/>
            <person name="Foster-Nyarko E."/>
            <person name="Jarju S."/>
            <person name="Secka A."/>
            <person name="Antonio M."/>
            <person name="Oren A."/>
            <person name="Chaudhuri R.R."/>
            <person name="La Ragione R."/>
            <person name="Hildebrand F."/>
            <person name="Pallen M.J."/>
        </authorList>
    </citation>
    <scope>NUCLEOTIDE SEQUENCE</scope>
    <source>
        <strain evidence="6">17213</strain>
    </source>
</reference>
<evidence type="ECO:0000313" key="6">
    <source>
        <dbReference type="EMBL" id="MBO8416546.1"/>
    </source>
</evidence>
<comment type="caution">
    <text evidence="6">The sequence shown here is derived from an EMBL/GenBank/DDBJ whole genome shotgun (WGS) entry which is preliminary data.</text>
</comment>
<dbReference type="Pfam" id="PF00005">
    <property type="entry name" value="ABC_tran"/>
    <property type="match status" value="1"/>
</dbReference>
<dbReference type="GO" id="GO:0005886">
    <property type="term" value="C:plasma membrane"/>
    <property type="evidence" value="ECO:0007669"/>
    <property type="project" value="TreeGrafter"/>
</dbReference>
<dbReference type="PROSITE" id="PS50893">
    <property type="entry name" value="ABC_TRANSPORTER_2"/>
    <property type="match status" value="1"/>
</dbReference>
<feature type="domain" description="ABC transporter" evidence="5">
    <location>
        <begin position="5"/>
        <end position="225"/>
    </location>
</feature>
<dbReference type="PANTHER" id="PTHR24220">
    <property type="entry name" value="IMPORT ATP-BINDING PROTEIN"/>
    <property type="match status" value="1"/>
</dbReference>
<dbReference type="FunFam" id="3.40.50.300:FF:000032">
    <property type="entry name" value="Export ABC transporter ATP-binding protein"/>
    <property type="match status" value="1"/>
</dbReference>
<name>A0A9D9DB84_9GAMM</name>
<dbReference type="GO" id="GO:1902495">
    <property type="term" value="C:transmembrane transporter complex"/>
    <property type="evidence" value="ECO:0007669"/>
    <property type="project" value="UniProtKB-ARBA"/>
</dbReference>
<dbReference type="InterPro" id="IPR003439">
    <property type="entry name" value="ABC_transporter-like_ATP-bd"/>
</dbReference>
<dbReference type="SMART" id="SM00382">
    <property type="entry name" value="AAA"/>
    <property type="match status" value="1"/>
</dbReference>
<dbReference type="InterPro" id="IPR003593">
    <property type="entry name" value="AAA+_ATPase"/>
</dbReference>
<evidence type="ECO:0000256" key="1">
    <source>
        <dbReference type="ARBA" id="ARBA00022448"/>
    </source>
</evidence>
<dbReference type="Gene3D" id="3.40.50.300">
    <property type="entry name" value="P-loop containing nucleotide triphosphate hydrolases"/>
    <property type="match status" value="1"/>
</dbReference>
<dbReference type="CDD" id="cd03255">
    <property type="entry name" value="ABC_MJ0796_LolCDE_FtsE"/>
    <property type="match status" value="1"/>
</dbReference>
<dbReference type="AlphaFoldDB" id="A0A9D9DB84"/>
<evidence type="ECO:0000256" key="3">
    <source>
        <dbReference type="ARBA" id="ARBA00022840"/>
    </source>
</evidence>
<protein>
    <submittedName>
        <fullName evidence="6">ABC transporter ATP-binding protein</fullName>
    </submittedName>
</protein>
<gene>
    <name evidence="6" type="ORF">IAB19_09215</name>
</gene>
<keyword evidence="1" id="KW-0813">Transport</keyword>
<reference evidence="6" key="1">
    <citation type="submission" date="2020-10" db="EMBL/GenBank/DDBJ databases">
        <authorList>
            <person name="Gilroy R."/>
        </authorList>
    </citation>
    <scope>NUCLEOTIDE SEQUENCE</scope>
    <source>
        <strain evidence="6">17213</strain>
    </source>
</reference>
<dbReference type="GO" id="GO:0005524">
    <property type="term" value="F:ATP binding"/>
    <property type="evidence" value="ECO:0007669"/>
    <property type="project" value="UniProtKB-KW"/>
</dbReference>
<dbReference type="InterPro" id="IPR017911">
    <property type="entry name" value="MacB-like_ATP-bd"/>
</dbReference>
<dbReference type="SUPFAM" id="SSF52540">
    <property type="entry name" value="P-loop containing nucleoside triphosphate hydrolases"/>
    <property type="match status" value="1"/>
</dbReference>
<dbReference type="EMBL" id="JADINH010000182">
    <property type="protein sequence ID" value="MBO8416546.1"/>
    <property type="molecule type" value="Genomic_DNA"/>
</dbReference>
<organism evidence="6 7">
    <name type="scientific">Candidatus Avisuccinivibrio stercorigallinarum</name>
    <dbReference type="NCBI Taxonomy" id="2840704"/>
    <lineage>
        <taxon>Bacteria</taxon>
        <taxon>Pseudomonadati</taxon>
        <taxon>Pseudomonadota</taxon>
        <taxon>Gammaproteobacteria</taxon>
        <taxon>Aeromonadales</taxon>
        <taxon>Succinivibrionaceae</taxon>
        <taxon>Succinivibrionaceae incertae sedis</taxon>
        <taxon>Candidatus Avisuccinivibrio</taxon>
    </lineage>
</organism>
<evidence type="ECO:0000313" key="7">
    <source>
        <dbReference type="Proteomes" id="UP000823631"/>
    </source>
</evidence>
<dbReference type="PANTHER" id="PTHR24220:SF689">
    <property type="entry name" value="LIPOPROTEIN-RELEASING SYSTEM ATP-BINDING PROTEIN LOLD"/>
    <property type="match status" value="1"/>
</dbReference>
<keyword evidence="3 6" id="KW-0067">ATP-binding</keyword>
<proteinExistence type="inferred from homology"/>
<comment type="similarity">
    <text evidence="4">Belongs to the ABC transporter superfamily. Macrolide exporter (TC 3.A.1.122) family.</text>
</comment>
<dbReference type="PROSITE" id="PS00211">
    <property type="entry name" value="ABC_TRANSPORTER_1"/>
    <property type="match status" value="1"/>
</dbReference>
<evidence type="ECO:0000259" key="5">
    <source>
        <dbReference type="PROSITE" id="PS50893"/>
    </source>
</evidence>
<dbReference type="GO" id="GO:0016887">
    <property type="term" value="F:ATP hydrolysis activity"/>
    <property type="evidence" value="ECO:0007669"/>
    <property type="project" value="InterPro"/>
</dbReference>